<name>A0A286D805_9GAMM</name>
<dbReference type="AlphaFoldDB" id="A0A286D805"/>
<accession>A0A286D805</accession>
<dbReference type="EMBL" id="OCND01000005">
    <property type="protein sequence ID" value="SOD54769.1"/>
    <property type="molecule type" value="Genomic_DNA"/>
</dbReference>
<keyword evidence="2" id="KW-1185">Reference proteome</keyword>
<evidence type="ECO:0000313" key="1">
    <source>
        <dbReference type="EMBL" id="SOD54769.1"/>
    </source>
</evidence>
<organism evidence="1 2">
    <name type="scientific">Pseudoxanthomonas wuyuanensis</name>
    <dbReference type="NCBI Taxonomy" id="1073196"/>
    <lineage>
        <taxon>Bacteria</taxon>
        <taxon>Pseudomonadati</taxon>
        <taxon>Pseudomonadota</taxon>
        <taxon>Gammaproteobacteria</taxon>
        <taxon>Lysobacterales</taxon>
        <taxon>Lysobacteraceae</taxon>
        <taxon>Pseudoxanthomonas</taxon>
    </lineage>
</organism>
<evidence type="ECO:0000313" key="2">
    <source>
        <dbReference type="Proteomes" id="UP000219374"/>
    </source>
</evidence>
<proteinExistence type="predicted"/>
<dbReference type="Proteomes" id="UP000219374">
    <property type="component" value="Unassembled WGS sequence"/>
</dbReference>
<reference evidence="1 2" key="1">
    <citation type="submission" date="2017-09" db="EMBL/GenBank/DDBJ databases">
        <authorList>
            <person name="Ehlers B."/>
            <person name="Leendertz F.H."/>
        </authorList>
    </citation>
    <scope>NUCLEOTIDE SEQUENCE [LARGE SCALE GENOMIC DNA]</scope>
    <source>
        <strain evidence="1 2">CGMCC 1.10978</strain>
    </source>
</reference>
<sequence>METRSTQNRMIPLSNTGWQQYKPEGIDDLAFLAQENVPVYVQVNISRHLVYCYLQVPLAPQQVDESDAAGHDRPFVEPADIDSLPVKRFCNDVLYLQLSPESYEQAAHSRTAVTPTFSGGGLSRKRVYTNTGKDGRGREIREYSDVRIHDLERVEFKSAILIDAQAWSDALDCRRDHMLRGEGDPGMEPPEFYSVSLDKVPVAELYVDAQDVERLKAKVLKRQGHGNYPFDHKERMPGIYLMFQAAWLLNEKKEPIDPKKWLTSEAAKLGFKFRDKSIVTAAKFVRLDLDRAHGSGDRGLLQTSGLAGWDEGAKYTFPFASGWLSFVFALADWWGIQSQTEPSPPLVDLAKKLLRANFAGHEVGHLTLLISGESLQSTDVPELRSFVRALRRRWRPVIGIDKRRKNARER</sequence>
<protein>
    <submittedName>
        <fullName evidence="1">Uncharacterized protein</fullName>
    </submittedName>
</protein>
<gene>
    <name evidence="1" type="ORF">SAMN06296416_10529</name>
</gene>